<keyword evidence="2" id="KW-0812">Transmembrane</keyword>
<keyword evidence="4" id="KW-1185">Reference proteome</keyword>
<evidence type="ECO:0000256" key="1">
    <source>
        <dbReference type="ARBA" id="ARBA00005698"/>
    </source>
</evidence>
<dbReference type="GO" id="GO:0008137">
    <property type="term" value="F:NADH dehydrogenase (ubiquinone) activity"/>
    <property type="evidence" value="ECO:0007669"/>
    <property type="project" value="UniProtKB-UniRule"/>
</dbReference>
<sequence length="178" mass="18853">MLQIAFFAFIALTLIGALTVLLTRNVLYSAYALLLTLLGVAALFVFAGADFLAVSQIIIYVGGVLVLVLFGVMLTSKPTTISTSTVVASERSNAILAGSRGVWLGVLLAAGLFFGLSRLLMNAHFALFDQPISKAPTTIDTIGKQLMTEYIVPFEVISILLLVALVGAGYLAKKSIKP</sequence>
<comment type="subcellular location">
    <subcellularLocation>
        <location evidence="2">Cell membrane</location>
        <topology evidence="2">Multi-pass membrane protein</topology>
    </subcellularLocation>
</comment>
<dbReference type="InterPro" id="IPR042106">
    <property type="entry name" value="Nuo/plastoQ_OxRdtase_6_NuoJ"/>
</dbReference>
<name>A0A939GIB9_9BACT</name>
<feature type="transmembrane region" description="Helical" evidence="2">
    <location>
        <begin position="101"/>
        <end position="121"/>
    </location>
</feature>
<keyword evidence="2" id="KW-0520">NAD</keyword>
<keyword evidence="2" id="KW-0874">Quinone</keyword>
<reference evidence="3" key="1">
    <citation type="submission" date="2021-03" db="EMBL/GenBank/DDBJ databases">
        <title>Fibrella sp. HMF5335 genome sequencing and assembly.</title>
        <authorList>
            <person name="Kang H."/>
            <person name="Kim H."/>
            <person name="Bae S."/>
            <person name="Joh K."/>
        </authorList>
    </citation>
    <scope>NUCLEOTIDE SEQUENCE</scope>
    <source>
        <strain evidence="3">HMF5335</strain>
    </source>
</reference>
<evidence type="ECO:0000313" key="4">
    <source>
        <dbReference type="Proteomes" id="UP000664034"/>
    </source>
</evidence>
<evidence type="ECO:0000313" key="3">
    <source>
        <dbReference type="EMBL" id="MBO0938000.1"/>
    </source>
</evidence>
<keyword evidence="2" id="KW-1133">Transmembrane helix</keyword>
<comment type="catalytic activity">
    <reaction evidence="2">
        <text>a quinone + NADH + 5 H(+)(in) = a quinol + NAD(+) + 4 H(+)(out)</text>
        <dbReference type="Rhea" id="RHEA:57888"/>
        <dbReference type="ChEBI" id="CHEBI:15378"/>
        <dbReference type="ChEBI" id="CHEBI:24646"/>
        <dbReference type="ChEBI" id="CHEBI:57540"/>
        <dbReference type="ChEBI" id="CHEBI:57945"/>
        <dbReference type="ChEBI" id="CHEBI:132124"/>
    </reaction>
</comment>
<dbReference type="EC" id="7.1.1.-" evidence="2"/>
<dbReference type="GO" id="GO:0005886">
    <property type="term" value="C:plasma membrane"/>
    <property type="evidence" value="ECO:0007669"/>
    <property type="project" value="UniProtKB-SubCell"/>
</dbReference>
<feature type="transmembrane region" description="Helical" evidence="2">
    <location>
        <begin position="30"/>
        <end position="47"/>
    </location>
</feature>
<comment type="function">
    <text evidence="2">NDH-1 shuttles electrons from NADH, via FMN and iron-sulfur (Fe-S) centers, to quinones in the respiratory chain. Couples the redox reaction to proton translocation (for every two electrons transferred, four hydrogen ions are translocated across the cytoplasmic membrane), and thus conserves the redox energy in a proton gradient.</text>
</comment>
<evidence type="ECO:0000256" key="2">
    <source>
        <dbReference type="RuleBase" id="RU004429"/>
    </source>
</evidence>
<accession>A0A939GIB9</accession>
<proteinExistence type="inferred from homology"/>
<feature type="transmembrane region" description="Helical" evidence="2">
    <location>
        <begin position="6"/>
        <end position="23"/>
    </location>
</feature>
<organism evidence="3 4">
    <name type="scientific">Fibrella rubiginis</name>
    <dbReference type="NCBI Taxonomy" id="2817060"/>
    <lineage>
        <taxon>Bacteria</taxon>
        <taxon>Pseudomonadati</taxon>
        <taxon>Bacteroidota</taxon>
        <taxon>Cytophagia</taxon>
        <taxon>Cytophagales</taxon>
        <taxon>Spirosomataceae</taxon>
        <taxon>Fibrella</taxon>
    </lineage>
</organism>
<feature type="transmembrane region" description="Helical" evidence="2">
    <location>
        <begin position="150"/>
        <end position="172"/>
    </location>
</feature>
<dbReference type="Pfam" id="PF00499">
    <property type="entry name" value="Oxidored_q3"/>
    <property type="match status" value="1"/>
</dbReference>
<dbReference type="Gene3D" id="1.20.120.1200">
    <property type="entry name" value="NADH-ubiquinone/plastoquinone oxidoreductase chain 6, subunit NuoJ"/>
    <property type="match status" value="1"/>
</dbReference>
<gene>
    <name evidence="3" type="ORF">J2I47_15700</name>
</gene>
<dbReference type="PANTHER" id="PTHR33269">
    <property type="entry name" value="NADH-UBIQUINONE OXIDOREDUCTASE CHAIN 6"/>
    <property type="match status" value="1"/>
</dbReference>
<dbReference type="GO" id="GO:0048038">
    <property type="term" value="F:quinone binding"/>
    <property type="evidence" value="ECO:0007669"/>
    <property type="project" value="UniProtKB-UniRule"/>
</dbReference>
<keyword evidence="2" id="KW-0472">Membrane</keyword>
<comment type="caution">
    <text evidence="3">The sequence shown here is derived from an EMBL/GenBank/DDBJ whole genome shotgun (WGS) entry which is preliminary data.</text>
</comment>
<dbReference type="AlphaFoldDB" id="A0A939GIB9"/>
<feature type="transmembrane region" description="Helical" evidence="2">
    <location>
        <begin position="53"/>
        <end position="74"/>
    </location>
</feature>
<dbReference type="EMBL" id="JAFMYV010000007">
    <property type="protein sequence ID" value="MBO0938000.1"/>
    <property type="molecule type" value="Genomic_DNA"/>
</dbReference>
<dbReference type="RefSeq" id="WP_207365530.1">
    <property type="nucleotide sequence ID" value="NZ_JAFMYV010000007.1"/>
</dbReference>
<keyword evidence="2" id="KW-1003">Cell membrane</keyword>
<dbReference type="PANTHER" id="PTHR33269:SF17">
    <property type="entry name" value="NADH-UBIQUINONE OXIDOREDUCTASE CHAIN 6"/>
    <property type="match status" value="1"/>
</dbReference>
<protein>
    <recommendedName>
        <fullName evidence="2">NADH-quinone oxidoreductase subunit J</fullName>
        <ecNumber evidence="2">7.1.1.-</ecNumber>
    </recommendedName>
</protein>
<dbReference type="InterPro" id="IPR001457">
    <property type="entry name" value="NADH_UbQ/plastoQ_OxRdtase_su6"/>
</dbReference>
<comment type="similarity">
    <text evidence="1 2">Belongs to the complex I subunit 6 family.</text>
</comment>
<dbReference type="Proteomes" id="UP000664034">
    <property type="component" value="Unassembled WGS sequence"/>
</dbReference>